<evidence type="ECO:0000256" key="2">
    <source>
        <dbReference type="ARBA" id="ARBA00004286"/>
    </source>
</evidence>
<evidence type="ECO:0000256" key="6">
    <source>
        <dbReference type="ARBA" id="ARBA00023242"/>
    </source>
</evidence>
<dbReference type="STRING" id="6945.B7P925"/>
<dbReference type="VEuPathDB" id="VectorBase:ISCI002473"/>
<dbReference type="CDD" id="cd00074">
    <property type="entry name" value="HFD_H2A"/>
    <property type="match status" value="1"/>
</dbReference>
<evidence type="ECO:0000256" key="1">
    <source>
        <dbReference type="ARBA" id="ARBA00004123"/>
    </source>
</evidence>
<dbReference type="VEuPathDB" id="VectorBase:ISCP_014401"/>
<name>B7P925_IXOSC</name>
<dbReference type="Proteomes" id="UP000001555">
    <property type="component" value="Unassembled WGS sequence"/>
</dbReference>
<dbReference type="InterPro" id="IPR009072">
    <property type="entry name" value="Histone-fold"/>
</dbReference>
<dbReference type="EnsemblMetazoa" id="ISCW002473-RA">
    <property type="protein sequence ID" value="ISCW002473-PA"/>
    <property type="gene ID" value="ISCW002473"/>
</dbReference>
<dbReference type="PaxDb" id="6945-B7P925"/>
<dbReference type="GO" id="GO:0030527">
    <property type="term" value="F:structural constituent of chromatin"/>
    <property type="evidence" value="ECO:0000318"/>
    <property type="project" value="GO_Central"/>
</dbReference>
<reference evidence="10" key="2">
    <citation type="submission" date="2020-05" db="UniProtKB">
        <authorList>
            <consortium name="EnsemblMetazoa"/>
        </authorList>
    </citation>
    <scope>IDENTIFICATION</scope>
    <source>
        <strain evidence="10">wikel</strain>
    </source>
</reference>
<evidence type="ECO:0000256" key="7">
    <source>
        <dbReference type="ARBA" id="ARBA00023269"/>
    </source>
</evidence>
<dbReference type="CDD" id="cd02904">
    <property type="entry name" value="Macro_H2A-like"/>
    <property type="match status" value="1"/>
</dbReference>
<dbReference type="GO" id="GO:0000122">
    <property type="term" value="P:negative regulation of transcription by RNA polymerase II"/>
    <property type="evidence" value="ECO:0000318"/>
    <property type="project" value="GO_Central"/>
</dbReference>
<keyword evidence="11" id="KW-1185">Reference proteome</keyword>
<dbReference type="GO" id="GO:0005634">
    <property type="term" value="C:nucleus"/>
    <property type="evidence" value="ECO:0000318"/>
    <property type="project" value="GO_Central"/>
</dbReference>
<feature type="domain" description="Macro" evidence="8">
    <location>
        <begin position="186"/>
        <end position="365"/>
    </location>
</feature>
<keyword evidence="4" id="KW-0156">Chromatin regulator</keyword>
<keyword evidence="12" id="KW-1267">Proteomics identification</keyword>
<dbReference type="GO" id="GO:0000786">
    <property type="term" value="C:nucleosome"/>
    <property type="evidence" value="ECO:0000318"/>
    <property type="project" value="GO_Central"/>
</dbReference>
<dbReference type="AlphaFoldDB" id="B7P925"/>
<dbReference type="EMBL" id="ABJB010882346">
    <property type="status" value="NOT_ANNOTATED_CDS"/>
    <property type="molecule type" value="Genomic_DNA"/>
</dbReference>
<dbReference type="OrthoDB" id="9421954at2759"/>
<evidence type="ECO:0000259" key="8">
    <source>
        <dbReference type="PROSITE" id="PS51154"/>
    </source>
</evidence>
<dbReference type="SUPFAM" id="SSF47113">
    <property type="entry name" value="Histone-fold"/>
    <property type="match status" value="1"/>
</dbReference>
<dbReference type="InterPro" id="IPR043472">
    <property type="entry name" value="Macro_dom-like"/>
</dbReference>
<accession>B7P925</accession>
<evidence type="ECO:0000313" key="9">
    <source>
        <dbReference type="EMBL" id="EEC03097.1"/>
    </source>
</evidence>
<evidence type="ECO:0000256" key="4">
    <source>
        <dbReference type="ARBA" id="ARBA00022853"/>
    </source>
</evidence>
<evidence type="ECO:0000256" key="3">
    <source>
        <dbReference type="ARBA" id="ARBA00022454"/>
    </source>
</evidence>
<dbReference type="HOGENOM" id="CLU_062828_0_0_1"/>
<dbReference type="InterPro" id="IPR035796">
    <property type="entry name" value="Macro_H2A"/>
</dbReference>
<keyword evidence="7" id="KW-0544">Nucleosome core</keyword>
<dbReference type="GO" id="GO:1901837">
    <property type="term" value="P:negative regulation of transcription of nucleolar large rRNA by RNA polymerase I"/>
    <property type="evidence" value="ECO:0000318"/>
    <property type="project" value="GO_Central"/>
</dbReference>
<reference evidence="9 11" key="1">
    <citation type="submission" date="2008-03" db="EMBL/GenBank/DDBJ databases">
        <title>Annotation of Ixodes scapularis.</title>
        <authorList>
            <consortium name="Ixodes scapularis Genome Project Consortium"/>
            <person name="Caler E."/>
            <person name="Hannick L.I."/>
            <person name="Bidwell S."/>
            <person name="Joardar V."/>
            <person name="Thiagarajan M."/>
            <person name="Amedeo P."/>
            <person name="Galinsky K.J."/>
            <person name="Schobel S."/>
            <person name="Inman J."/>
            <person name="Hostetler J."/>
            <person name="Miller J."/>
            <person name="Hammond M."/>
            <person name="Megy K."/>
            <person name="Lawson D."/>
            <person name="Kodira C."/>
            <person name="Sutton G."/>
            <person name="Meyer J."/>
            <person name="Hill C.A."/>
            <person name="Birren B."/>
            <person name="Nene V."/>
            <person name="Collins F."/>
            <person name="Alarcon-Chaidez F."/>
            <person name="Wikel S."/>
            <person name="Strausberg R."/>
        </authorList>
    </citation>
    <scope>NUCLEOTIDE SEQUENCE [LARGE SCALE GENOMIC DNA]</scope>
    <source>
        <strain evidence="11">Wikel</strain>
        <strain evidence="9">Wikel colony</strain>
    </source>
</reference>
<evidence type="ECO:0007829" key="12">
    <source>
        <dbReference type="PeptideAtlas" id="B7P925"/>
    </source>
</evidence>
<dbReference type="Pfam" id="PF16211">
    <property type="entry name" value="Histone_H2A_C"/>
    <property type="match status" value="1"/>
</dbReference>
<dbReference type="PROSITE" id="PS51154">
    <property type="entry name" value="MACRO"/>
    <property type="match status" value="1"/>
</dbReference>
<dbReference type="Pfam" id="PF01661">
    <property type="entry name" value="Macro"/>
    <property type="match status" value="1"/>
</dbReference>
<dbReference type="SMART" id="SM00414">
    <property type="entry name" value="H2A"/>
    <property type="match status" value="1"/>
</dbReference>
<dbReference type="InterPro" id="IPR002589">
    <property type="entry name" value="Macro_dom"/>
</dbReference>
<evidence type="ECO:0000313" key="11">
    <source>
        <dbReference type="Proteomes" id="UP000001555"/>
    </source>
</evidence>
<dbReference type="FunFam" id="3.40.220.10:FF:000002">
    <property type="entry name" value="Core histone macro-H2A"/>
    <property type="match status" value="1"/>
</dbReference>
<dbReference type="GO" id="GO:0003677">
    <property type="term" value="F:DNA binding"/>
    <property type="evidence" value="ECO:0007669"/>
    <property type="project" value="UniProtKB-KW"/>
</dbReference>
<dbReference type="VEuPathDB" id="VectorBase:ISCW002473"/>
<proteinExistence type="evidence at protein level"/>
<comment type="subcellular location">
    <subcellularLocation>
        <location evidence="2">Chromosome</location>
    </subcellularLocation>
    <subcellularLocation>
        <location evidence="1">Nucleus</location>
    </subcellularLocation>
</comment>
<dbReference type="SMART" id="SM00506">
    <property type="entry name" value="A1pp"/>
    <property type="match status" value="1"/>
</dbReference>
<dbReference type="EMBL" id="DS661451">
    <property type="protein sequence ID" value="EEC03097.1"/>
    <property type="molecule type" value="Genomic_DNA"/>
</dbReference>
<keyword evidence="3" id="KW-0158">Chromosome</keyword>
<keyword evidence="5" id="KW-0238">DNA-binding</keyword>
<dbReference type="SUPFAM" id="SSF52949">
    <property type="entry name" value="Macro domain-like"/>
    <property type="match status" value="1"/>
</dbReference>
<keyword evidence="6" id="KW-0539">Nucleus</keyword>
<dbReference type="InterPro" id="IPR002119">
    <property type="entry name" value="Histone_H2A"/>
</dbReference>
<gene>
    <name evidence="9" type="ORF">IscW_ISCW002473</name>
</gene>
<dbReference type="EMBL" id="ABJB010463050">
    <property type="status" value="NOT_ANNOTATED_CDS"/>
    <property type="molecule type" value="Genomic_DNA"/>
</dbReference>
<dbReference type="PRINTS" id="PR00620">
    <property type="entry name" value="HISTONEH2A"/>
</dbReference>
<dbReference type="PANTHER" id="PTHR23430">
    <property type="entry name" value="HISTONE H2A"/>
    <property type="match status" value="1"/>
</dbReference>
<evidence type="ECO:0000313" key="10">
    <source>
        <dbReference type="EnsemblMetazoa" id="ISCW002473-PA"/>
    </source>
</evidence>
<organism>
    <name type="scientific">Ixodes scapularis</name>
    <name type="common">Black-legged tick</name>
    <name type="synonym">Deer tick</name>
    <dbReference type="NCBI Taxonomy" id="6945"/>
    <lineage>
        <taxon>Eukaryota</taxon>
        <taxon>Metazoa</taxon>
        <taxon>Ecdysozoa</taxon>
        <taxon>Arthropoda</taxon>
        <taxon>Chelicerata</taxon>
        <taxon>Arachnida</taxon>
        <taxon>Acari</taxon>
        <taxon>Parasitiformes</taxon>
        <taxon>Ixodida</taxon>
        <taxon>Ixodoidea</taxon>
        <taxon>Ixodidae</taxon>
        <taxon>Ixodinae</taxon>
        <taxon>Ixodes</taxon>
    </lineage>
</organism>
<dbReference type="InterPro" id="IPR032454">
    <property type="entry name" value="Histone_H2A_C"/>
</dbReference>
<dbReference type="GO" id="GO:0031507">
    <property type="term" value="P:heterochromatin formation"/>
    <property type="evidence" value="ECO:0000318"/>
    <property type="project" value="GO_Central"/>
</dbReference>
<protein>
    <submittedName>
        <fullName evidence="9 10">Histone H2a, putative</fullName>
    </submittedName>
</protein>
<dbReference type="EMBL" id="ABJB010864259">
    <property type="status" value="NOT_ANNOTATED_CDS"/>
    <property type="molecule type" value="Genomic_DNA"/>
</dbReference>
<dbReference type="EMBL" id="ABJB010690404">
    <property type="status" value="NOT_ANNOTATED_CDS"/>
    <property type="molecule type" value="Genomic_DNA"/>
</dbReference>
<sequence length="366" mass="39076">MSARGGKKRAKVVSKSTKAGVLFPVGRMRRYLKKGTHHFRIGAGAPVYMAAVIEYLSGEAISCQDSSPRDPLLSALTKRKCCSGRPNLFFLQLLKGVTIASGGVLPRILPELLARRKGGRFKTVALAKKPVAAAIAKEKAVPPKEKAKLAKGKVCRKSSHCHVPLGDRGIILSLWPTAPQGEHFTLVKHKTGLSLSVQLTVIQGDMASVTADAAIHPTNASLSLSGEVGQVLEKAGGKEFVQEVKDLFSAHGPLESAGAVICPGHQFPAKFVIHCNVPSGSSEPLEKCVRNCLALADEKNIRVLAVPPLATHSVASQKQQAAQTILKAISNYFVNVMSSSLKQIYFVLSDMESIGIYTSELAKLDS</sequence>
<dbReference type="GO" id="GO:0046982">
    <property type="term" value="F:protein heterodimerization activity"/>
    <property type="evidence" value="ECO:0007669"/>
    <property type="project" value="InterPro"/>
</dbReference>
<dbReference type="Gene3D" id="3.40.220.10">
    <property type="entry name" value="Leucine Aminopeptidase, subunit E, domain 1"/>
    <property type="match status" value="1"/>
</dbReference>
<dbReference type="Gene3D" id="1.10.20.10">
    <property type="entry name" value="Histone, subunit A"/>
    <property type="match status" value="1"/>
</dbReference>
<evidence type="ECO:0000256" key="5">
    <source>
        <dbReference type="ARBA" id="ARBA00023125"/>
    </source>
</evidence>
<dbReference type="InParanoid" id="B7P925"/>